<evidence type="ECO:0000313" key="3">
    <source>
        <dbReference type="Proteomes" id="UP000464524"/>
    </source>
</evidence>
<accession>A0A857JN57</accession>
<dbReference type="OrthoDB" id="7055710at2"/>
<feature type="domain" description="AB hydrolase-1" evidence="1">
    <location>
        <begin position="30"/>
        <end position="283"/>
    </location>
</feature>
<reference evidence="2 3" key="1">
    <citation type="submission" date="2019-12" db="EMBL/GenBank/DDBJ databases">
        <title>Genome sequencing and assembly of endphytes of Porphyra tenera.</title>
        <authorList>
            <person name="Park J.M."/>
            <person name="Shin R."/>
            <person name="Jo S.H."/>
        </authorList>
    </citation>
    <scope>NUCLEOTIDE SEQUENCE [LARGE SCALE GENOMIC DNA]</scope>
    <source>
        <strain evidence="2 3">GPM4</strain>
    </source>
</reference>
<proteinExistence type="predicted"/>
<dbReference type="KEGG" id="pmes:FX988_03574"/>
<dbReference type="AlphaFoldDB" id="A0A857JN57"/>
<dbReference type="GO" id="GO:0102530">
    <property type="term" value="F:aclacinomycin T methylesterase activity"/>
    <property type="evidence" value="ECO:0007669"/>
    <property type="project" value="UniProtKB-EC"/>
</dbReference>
<gene>
    <name evidence="2" type="ORF">FX988_03574</name>
</gene>
<dbReference type="Pfam" id="PF00561">
    <property type="entry name" value="Abhydrolase_1"/>
    <property type="match status" value="1"/>
</dbReference>
<dbReference type="InterPro" id="IPR029058">
    <property type="entry name" value="AB_hydrolase_fold"/>
</dbReference>
<dbReference type="PANTHER" id="PTHR43433:SF5">
    <property type="entry name" value="AB HYDROLASE-1 DOMAIN-CONTAINING PROTEIN"/>
    <property type="match status" value="1"/>
</dbReference>
<evidence type="ECO:0000313" key="2">
    <source>
        <dbReference type="EMBL" id="QHJ13313.1"/>
    </source>
</evidence>
<dbReference type="InterPro" id="IPR000073">
    <property type="entry name" value="AB_hydrolase_1"/>
</dbReference>
<dbReference type="EC" id="3.1.1.95" evidence="2"/>
<dbReference type="Proteomes" id="UP000464524">
    <property type="component" value="Chromosome"/>
</dbReference>
<dbReference type="RefSeq" id="WP_160181414.1">
    <property type="nucleotide sequence ID" value="NZ_CP047656.1"/>
</dbReference>
<dbReference type="Gene3D" id="3.40.50.1820">
    <property type="entry name" value="alpha/beta hydrolase"/>
    <property type="match status" value="1"/>
</dbReference>
<sequence>MHNSLPSLITCHANSIHLAYDTFGSPEDAPLVLIMGLGAQRILWEDAFCNMLANQGFWVIRFDNRDVGESTFVEDKFTPNLMHLAASSVLGVNIPIPYTLNDMADDVINLMTQLNVSKAHIVGASMGGMIGQVLAIEYPDRVLSLTSIMSSVGSKNLHKPDKSVLLKLLKPMPKGREKSIANMVEFWRMLHGHFYTFDLIRTQTLVTQIYERGVNPQGVLRQFAAILAAKERIKDLKKLSLPALVIHGKDDPMLPVSNAYATANAIYGSRLCIYEGMGHTLPIELWSPVISEITQLARNTKRGNEPLKTAI</sequence>
<keyword evidence="3" id="KW-1185">Reference proteome</keyword>
<dbReference type="SUPFAM" id="SSF53474">
    <property type="entry name" value="alpha/beta-Hydrolases"/>
    <property type="match status" value="1"/>
</dbReference>
<dbReference type="InterPro" id="IPR050471">
    <property type="entry name" value="AB_hydrolase"/>
</dbReference>
<protein>
    <submittedName>
        <fullName evidence="2">Aclacinomycin methylesterase RdmC</fullName>
        <ecNumber evidence="2">3.1.1.95</ecNumber>
    </submittedName>
</protein>
<dbReference type="EMBL" id="CP047656">
    <property type="protein sequence ID" value="QHJ13313.1"/>
    <property type="molecule type" value="Genomic_DNA"/>
</dbReference>
<name>A0A857JN57_9ALTE</name>
<organism evidence="2 3">
    <name type="scientific">Paraglaciecola mesophila</name>
    <dbReference type="NCBI Taxonomy" id="197222"/>
    <lineage>
        <taxon>Bacteria</taxon>
        <taxon>Pseudomonadati</taxon>
        <taxon>Pseudomonadota</taxon>
        <taxon>Gammaproteobacteria</taxon>
        <taxon>Alteromonadales</taxon>
        <taxon>Alteromonadaceae</taxon>
        <taxon>Paraglaciecola</taxon>
    </lineage>
</organism>
<dbReference type="PANTHER" id="PTHR43433">
    <property type="entry name" value="HYDROLASE, ALPHA/BETA FOLD FAMILY PROTEIN"/>
    <property type="match status" value="1"/>
</dbReference>
<keyword evidence="2" id="KW-0378">Hydrolase</keyword>
<evidence type="ECO:0000259" key="1">
    <source>
        <dbReference type="Pfam" id="PF00561"/>
    </source>
</evidence>